<keyword evidence="1" id="KW-0812">Transmembrane</keyword>
<gene>
    <name evidence="2" type="ORF">GLW01_08720</name>
</gene>
<comment type="caution">
    <text evidence="2">The sequence shown here is derived from an EMBL/GenBank/DDBJ whole genome shotgun (WGS) entry which is preliminary data.</text>
</comment>
<accession>A0A9X5B654</accession>
<dbReference type="OrthoDB" id="6199153at2"/>
<dbReference type="EMBL" id="WMEX01000004">
    <property type="protein sequence ID" value="MYL26877.1"/>
    <property type="molecule type" value="Genomic_DNA"/>
</dbReference>
<keyword evidence="3" id="KW-1185">Reference proteome</keyword>
<keyword evidence="1" id="KW-0472">Membrane</keyword>
<evidence type="ECO:0000313" key="2">
    <source>
        <dbReference type="EMBL" id="MYL26877.1"/>
    </source>
</evidence>
<sequence>MTTIAIIGVLALLLIIGLVLIVVSQMREKARVERMRRVKALEDGHSLLRRFVDELPNSFLDKALRRLILQRALELAGQLRELNAPGNPKALEEADQAALSALESGQVEGPGEFPMNDPQRVKEIRSLLQMLFRFVERQKKAGRVSAEASRQHLVNILFLVHRVYAELMVFQAQDHEQAKRYRKAIHCYHLAASELEKSKDHPDAAELVTRYRERIKELNRLAEGQDPNAERTEAVMPSSVNREWEEFIHEEEAWKKKADYDS</sequence>
<evidence type="ECO:0000313" key="3">
    <source>
        <dbReference type="Proteomes" id="UP000460751"/>
    </source>
</evidence>
<dbReference type="RefSeq" id="WP_151439441.1">
    <property type="nucleotide sequence ID" value="NZ_WMEX01000004.1"/>
</dbReference>
<proteinExistence type="predicted"/>
<dbReference type="Proteomes" id="UP000460751">
    <property type="component" value="Unassembled WGS sequence"/>
</dbReference>
<feature type="transmembrane region" description="Helical" evidence="1">
    <location>
        <begin position="6"/>
        <end position="26"/>
    </location>
</feature>
<protein>
    <submittedName>
        <fullName evidence="2">Uncharacterized protein</fullName>
    </submittedName>
</protein>
<organism evidence="2 3">
    <name type="scientific">Vreelandella halophila</name>
    <dbReference type="NCBI Taxonomy" id="86177"/>
    <lineage>
        <taxon>Bacteria</taxon>
        <taxon>Pseudomonadati</taxon>
        <taxon>Pseudomonadota</taxon>
        <taxon>Gammaproteobacteria</taxon>
        <taxon>Oceanospirillales</taxon>
        <taxon>Halomonadaceae</taxon>
        <taxon>Vreelandella</taxon>
    </lineage>
</organism>
<keyword evidence="1" id="KW-1133">Transmembrane helix</keyword>
<evidence type="ECO:0000256" key="1">
    <source>
        <dbReference type="SAM" id="Phobius"/>
    </source>
</evidence>
<name>A0A9X5B654_9GAMM</name>
<reference evidence="2 3" key="1">
    <citation type="submission" date="2019-11" db="EMBL/GenBank/DDBJ databases">
        <title>Genome sequences of 17 halophilic strains isolated from different environments.</title>
        <authorList>
            <person name="Furrow R.E."/>
        </authorList>
    </citation>
    <scope>NUCLEOTIDE SEQUENCE [LARGE SCALE GENOMIC DNA]</scope>
    <source>
        <strain evidence="2 3">22507_15_FS</strain>
    </source>
</reference>
<dbReference type="AlphaFoldDB" id="A0A9X5B654"/>